<dbReference type="InterPro" id="IPR045010">
    <property type="entry name" value="MDR_fam"/>
</dbReference>
<comment type="caution">
    <text evidence="4">The sequence shown here is derived from an EMBL/GenBank/DDBJ whole genome shotgun (WGS) entry which is preliminary data.</text>
</comment>
<sequence length="344" mass="37302">MAPVRNAKVLFNEIPTGYPEPGKTTVYDTSSTIDLESAPLNGGVLVKVLYLSADPYMRGKMRDASIVSYSPAYIIGQPIYGFGVGKVVRSESERFKPGDIVHTPLLEYAEYSIQTYLDYLEKIVPEPGLPLSVYVGALGMPGKTAYFAWKEYSKAKKGEIAFVSGAAGPVGTFVIQLAKLDGMKVIGSAGTDEKVELAKRVGADVAFNYKTTSTEEVLAKEGPIDVYWDNVGGSTLDAALGNAAFHSRFIECGMISGYNSKEGVHMKNLMNIVARRIAMNGFIQSDLASKWNKEFNEVVPKKLVNGEIKHTEDISKGLEHAGEALLEVQTGKNKGKKVIVVAED</sequence>
<dbReference type="Proteomes" id="UP001498398">
    <property type="component" value="Unassembled WGS sequence"/>
</dbReference>
<dbReference type="Gene3D" id="3.40.50.720">
    <property type="entry name" value="NAD(P)-binding Rossmann-like Domain"/>
    <property type="match status" value="1"/>
</dbReference>
<organism evidence="4 5">
    <name type="scientific">Marasmiellus scandens</name>
    <dbReference type="NCBI Taxonomy" id="2682957"/>
    <lineage>
        <taxon>Eukaryota</taxon>
        <taxon>Fungi</taxon>
        <taxon>Dikarya</taxon>
        <taxon>Basidiomycota</taxon>
        <taxon>Agaricomycotina</taxon>
        <taxon>Agaricomycetes</taxon>
        <taxon>Agaricomycetidae</taxon>
        <taxon>Agaricales</taxon>
        <taxon>Marasmiineae</taxon>
        <taxon>Omphalotaceae</taxon>
        <taxon>Marasmiellus</taxon>
    </lineage>
</organism>
<proteinExistence type="predicted"/>
<keyword evidence="5" id="KW-1185">Reference proteome</keyword>
<evidence type="ECO:0000313" key="4">
    <source>
        <dbReference type="EMBL" id="KAK7458784.1"/>
    </source>
</evidence>
<dbReference type="PANTHER" id="PTHR43205">
    <property type="entry name" value="PROSTAGLANDIN REDUCTASE"/>
    <property type="match status" value="1"/>
</dbReference>
<dbReference type="Pfam" id="PF16884">
    <property type="entry name" value="ADH_N_2"/>
    <property type="match status" value="1"/>
</dbReference>
<feature type="domain" description="Oxidoreductase N-terminal" evidence="3">
    <location>
        <begin position="37"/>
        <end position="113"/>
    </location>
</feature>
<dbReference type="SUPFAM" id="SSF51735">
    <property type="entry name" value="NAD(P)-binding Rossmann-fold domains"/>
    <property type="match status" value="1"/>
</dbReference>
<evidence type="ECO:0000256" key="1">
    <source>
        <dbReference type="ARBA" id="ARBA00023002"/>
    </source>
</evidence>
<accession>A0ABR1JEB6</accession>
<dbReference type="InterPro" id="IPR036291">
    <property type="entry name" value="NAD(P)-bd_dom_sf"/>
</dbReference>
<evidence type="ECO:0000313" key="5">
    <source>
        <dbReference type="Proteomes" id="UP001498398"/>
    </source>
</evidence>
<evidence type="ECO:0000259" key="3">
    <source>
        <dbReference type="Pfam" id="PF16884"/>
    </source>
</evidence>
<dbReference type="CDD" id="cd05288">
    <property type="entry name" value="PGDH"/>
    <property type="match status" value="1"/>
</dbReference>
<name>A0ABR1JEB6_9AGAR</name>
<evidence type="ECO:0000259" key="2">
    <source>
        <dbReference type="Pfam" id="PF00107"/>
    </source>
</evidence>
<dbReference type="SUPFAM" id="SSF50129">
    <property type="entry name" value="GroES-like"/>
    <property type="match status" value="1"/>
</dbReference>
<dbReference type="InterPro" id="IPR013149">
    <property type="entry name" value="ADH-like_C"/>
</dbReference>
<dbReference type="EMBL" id="JBANRG010000017">
    <property type="protein sequence ID" value="KAK7458784.1"/>
    <property type="molecule type" value="Genomic_DNA"/>
</dbReference>
<gene>
    <name evidence="4" type="ORF">VKT23_009789</name>
</gene>
<dbReference type="InterPro" id="IPR041694">
    <property type="entry name" value="ADH_N_2"/>
</dbReference>
<dbReference type="Pfam" id="PF00107">
    <property type="entry name" value="ADH_zinc_N"/>
    <property type="match status" value="1"/>
</dbReference>
<dbReference type="Gene3D" id="3.90.180.10">
    <property type="entry name" value="Medium-chain alcohol dehydrogenases, catalytic domain"/>
    <property type="match status" value="1"/>
</dbReference>
<feature type="domain" description="Alcohol dehydrogenase-like C-terminal" evidence="2">
    <location>
        <begin position="169"/>
        <end position="293"/>
    </location>
</feature>
<dbReference type="PANTHER" id="PTHR43205:SF7">
    <property type="entry name" value="PROSTAGLANDIN REDUCTASE 1"/>
    <property type="match status" value="1"/>
</dbReference>
<reference evidence="4 5" key="1">
    <citation type="submission" date="2024-01" db="EMBL/GenBank/DDBJ databases">
        <title>A draft genome for the cacao thread blight pathogen Marasmiellus scandens.</title>
        <authorList>
            <person name="Baruah I.K."/>
            <person name="Leung J."/>
            <person name="Bukari Y."/>
            <person name="Amoako-Attah I."/>
            <person name="Meinhardt L.W."/>
            <person name="Bailey B.A."/>
            <person name="Cohen S.P."/>
        </authorList>
    </citation>
    <scope>NUCLEOTIDE SEQUENCE [LARGE SCALE GENOMIC DNA]</scope>
    <source>
        <strain evidence="4 5">GH-19</strain>
    </source>
</reference>
<dbReference type="InterPro" id="IPR011032">
    <property type="entry name" value="GroES-like_sf"/>
</dbReference>
<keyword evidence="1" id="KW-0560">Oxidoreductase</keyword>
<evidence type="ECO:0008006" key="6">
    <source>
        <dbReference type="Google" id="ProtNLM"/>
    </source>
</evidence>
<protein>
    <recommendedName>
        <fullName evidence="6">Enoyl reductase (ER) domain-containing protein</fullName>
    </recommendedName>
</protein>